<proteinExistence type="predicted"/>
<name>A0ACC0TRZ1_9AGAM</name>
<accession>A0ACC0TRZ1</accession>
<protein>
    <submittedName>
        <fullName evidence="1">Glycoside hydrolase superfamily</fullName>
    </submittedName>
</protein>
<dbReference type="EMBL" id="JAGFNK010001202">
    <property type="protein sequence ID" value="KAI9433785.1"/>
    <property type="molecule type" value="Genomic_DNA"/>
</dbReference>
<keyword evidence="1" id="KW-0378">Hydrolase</keyword>
<evidence type="ECO:0000313" key="1">
    <source>
        <dbReference type="EMBL" id="KAI9433785.1"/>
    </source>
</evidence>
<sequence length="393" mass="43879">MWSIGNEISEQHSKNGGPMALELAAIIHNLDTTRPLVDANNNPDTSNQIIKSGAVDLVGYNYHQYDWPSFHDRYPGKKFIGSETTSALETRGYYQQPSDSMYYWPYSNEHGKRVPAKMNEDHTVSAYDQVRAPWASSHEESWKPIKKYDFLSGMFIWTGFDYLGEPTPYGWPSRSSYFGIIDLAGFPKDVYYLYQSEWTNKDVLHIFPHWNWNPGDSIDVWAYYNHADEVELFLNDKSLGIKKKQGDDLHILWRVQYEPGTIKAVSRKNGAVVLTKEIHTAGKAAKIALVADRKIITADGEDLSFVTVKITDAAGNLVPNADNLVHFTVNGEAFIAGVDNGSPTSLESFKGSEHKAMNGLALAILQSTEKAGQVTLTATSDGLEKATITITTK</sequence>
<gene>
    <name evidence="1" type="ORF">F5148DRAFT_1295355</name>
</gene>
<reference evidence="1" key="1">
    <citation type="submission" date="2021-03" db="EMBL/GenBank/DDBJ databases">
        <title>Evolutionary priming and transition to the ectomycorrhizal habit in an iconic lineage of mushroom-forming fungi: is preadaptation a requirement?</title>
        <authorList>
            <consortium name="DOE Joint Genome Institute"/>
            <person name="Looney B.P."/>
            <person name="Miyauchi S."/>
            <person name="Morin E."/>
            <person name="Drula E."/>
            <person name="Courty P.E."/>
            <person name="Chicoki N."/>
            <person name="Fauchery L."/>
            <person name="Kohler A."/>
            <person name="Kuo A."/>
            <person name="LaButti K."/>
            <person name="Pangilinan J."/>
            <person name="Lipzen A."/>
            <person name="Riley R."/>
            <person name="Andreopoulos W."/>
            <person name="He G."/>
            <person name="Johnson J."/>
            <person name="Barry K.W."/>
            <person name="Grigoriev I.V."/>
            <person name="Nagy L."/>
            <person name="Hibbett D."/>
            <person name="Henrissat B."/>
            <person name="Matheny P.B."/>
            <person name="Labbe J."/>
            <person name="Martin A.F."/>
        </authorList>
    </citation>
    <scope>NUCLEOTIDE SEQUENCE</scope>
    <source>
        <strain evidence="1">BPL698</strain>
    </source>
</reference>
<organism evidence="1 2">
    <name type="scientific">Russula earlei</name>
    <dbReference type="NCBI Taxonomy" id="71964"/>
    <lineage>
        <taxon>Eukaryota</taxon>
        <taxon>Fungi</taxon>
        <taxon>Dikarya</taxon>
        <taxon>Basidiomycota</taxon>
        <taxon>Agaricomycotina</taxon>
        <taxon>Agaricomycetes</taxon>
        <taxon>Russulales</taxon>
        <taxon>Russulaceae</taxon>
        <taxon>Russula</taxon>
    </lineage>
</organism>
<keyword evidence="2" id="KW-1185">Reference proteome</keyword>
<dbReference type="Proteomes" id="UP001207468">
    <property type="component" value="Unassembled WGS sequence"/>
</dbReference>
<evidence type="ECO:0000313" key="2">
    <source>
        <dbReference type="Proteomes" id="UP001207468"/>
    </source>
</evidence>
<comment type="caution">
    <text evidence="1">The sequence shown here is derived from an EMBL/GenBank/DDBJ whole genome shotgun (WGS) entry which is preliminary data.</text>
</comment>